<dbReference type="AlphaFoldDB" id="A0A381ZZ18"/>
<dbReference type="InterPro" id="IPR051317">
    <property type="entry name" value="Gfo/Idh/MocA_oxidoreduct"/>
</dbReference>
<dbReference type="InterPro" id="IPR036291">
    <property type="entry name" value="NAD(P)-bd_dom_sf"/>
</dbReference>
<reference evidence="2" key="1">
    <citation type="submission" date="2018-05" db="EMBL/GenBank/DDBJ databases">
        <authorList>
            <person name="Lanie J.A."/>
            <person name="Ng W.-L."/>
            <person name="Kazmierczak K.M."/>
            <person name="Andrzejewski T.M."/>
            <person name="Davidsen T.M."/>
            <person name="Wayne K.J."/>
            <person name="Tettelin H."/>
            <person name="Glass J.I."/>
            <person name="Rusch D."/>
            <person name="Podicherti R."/>
            <person name="Tsui H.-C.T."/>
            <person name="Winkler M.E."/>
        </authorList>
    </citation>
    <scope>NUCLEOTIDE SEQUENCE</scope>
</reference>
<dbReference type="Gene3D" id="3.40.50.720">
    <property type="entry name" value="NAD(P)-binding Rossmann-like Domain"/>
    <property type="match status" value="1"/>
</dbReference>
<dbReference type="GO" id="GO:0000166">
    <property type="term" value="F:nucleotide binding"/>
    <property type="evidence" value="ECO:0007669"/>
    <property type="project" value="InterPro"/>
</dbReference>
<dbReference type="SUPFAM" id="SSF51735">
    <property type="entry name" value="NAD(P)-binding Rossmann-fold domains"/>
    <property type="match status" value="1"/>
</dbReference>
<organism evidence="2">
    <name type="scientific">marine metagenome</name>
    <dbReference type="NCBI Taxonomy" id="408172"/>
    <lineage>
        <taxon>unclassified sequences</taxon>
        <taxon>metagenomes</taxon>
        <taxon>ecological metagenomes</taxon>
    </lineage>
</organism>
<accession>A0A381ZZ18</accession>
<evidence type="ECO:0000259" key="1">
    <source>
        <dbReference type="Pfam" id="PF01408"/>
    </source>
</evidence>
<dbReference type="Pfam" id="PF01408">
    <property type="entry name" value="GFO_IDH_MocA"/>
    <property type="match status" value="1"/>
</dbReference>
<dbReference type="PANTHER" id="PTHR43708">
    <property type="entry name" value="CONSERVED EXPRESSED OXIDOREDUCTASE (EUROFUNG)"/>
    <property type="match status" value="1"/>
</dbReference>
<dbReference type="InterPro" id="IPR000683">
    <property type="entry name" value="Gfo/Idh/MocA-like_OxRdtase_N"/>
</dbReference>
<protein>
    <recommendedName>
        <fullName evidence="1">Gfo/Idh/MocA-like oxidoreductase N-terminal domain-containing protein</fullName>
    </recommendedName>
</protein>
<proteinExistence type="predicted"/>
<sequence length="184" mass="20524">MTDNKIAIGIVGCGNIAETYLEQITNYNNVHLVGLTDIVSERAQELAAIYNCVVYPDLGTMVADEKIDLVVNLTIHHVHAEIIEQILQANKHVYTEKPLAMNYKDAKRLVDLAEKKNLRLSSAPITYMGEAQQTAAQQIAAGILGKIRLVYAEINHDRIETWHPNPIPFFDVGVLWDVGIYALT</sequence>
<feature type="domain" description="Gfo/Idh/MocA-like oxidoreductase N-terminal" evidence="1">
    <location>
        <begin position="7"/>
        <end position="121"/>
    </location>
</feature>
<name>A0A381ZZ18_9ZZZZ</name>
<feature type="non-terminal residue" evidence="2">
    <location>
        <position position="184"/>
    </location>
</feature>
<dbReference type="Gene3D" id="3.30.360.10">
    <property type="entry name" value="Dihydrodipicolinate Reductase, domain 2"/>
    <property type="match status" value="1"/>
</dbReference>
<dbReference type="EMBL" id="UINC01023244">
    <property type="protein sequence ID" value="SVA94516.1"/>
    <property type="molecule type" value="Genomic_DNA"/>
</dbReference>
<gene>
    <name evidence="2" type="ORF">METZ01_LOCUS147370</name>
</gene>
<dbReference type="PANTHER" id="PTHR43708:SF8">
    <property type="entry name" value="OXIDOREDUCTASE"/>
    <property type="match status" value="1"/>
</dbReference>
<evidence type="ECO:0000313" key="2">
    <source>
        <dbReference type="EMBL" id="SVA94516.1"/>
    </source>
</evidence>